<dbReference type="EMBL" id="GBXM01053284">
    <property type="protein sequence ID" value="JAH55293.1"/>
    <property type="molecule type" value="Transcribed_RNA"/>
</dbReference>
<evidence type="ECO:0000313" key="1">
    <source>
        <dbReference type="EMBL" id="JAH55293.1"/>
    </source>
</evidence>
<dbReference type="AlphaFoldDB" id="A0A0E9TRE6"/>
<protein>
    <submittedName>
        <fullName evidence="1">Uncharacterized protein</fullName>
    </submittedName>
</protein>
<accession>A0A0E9TRE6</accession>
<proteinExistence type="predicted"/>
<sequence length="54" mass="6044">MFQGLPTILDTKSLQDRICHVHFEAQAGILALSTFTKLKEYTTGCTTSTSMLYM</sequence>
<organism evidence="1">
    <name type="scientific">Anguilla anguilla</name>
    <name type="common">European freshwater eel</name>
    <name type="synonym">Muraena anguilla</name>
    <dbReference type="NCBI Taxonomy" id="7936"/>
    <lineage>
        <taxon>Eukaryota</taxon>
        <taxon>Metazoa</taxon>
        <taxon>Chordata</taxon>
        <taxon>Craniata</taxon>
        <taxon>Vertebrata</taxon>
        <taxon>Euteleostomi</taxon>
        <taxon>Actinopterygii</taxon>
        <taxon>Neopterygii</taxon>
        <taxon>Teleostei</taxon>
        <taxon>Anguilliformes</taxon>
        <taxon>Anguillidae</taxon>
        <taxon>Anguilla</taxon>
    </lineage>
</organism>
<reference evidence="1" key="1">
    <citation type="submission" date="2014-11" db="EMBL/GenBank/DDBJ databases">
        <authorList>
            <person name="Amaro Gonzalez C."/>
        </authorList>
    </citation>
    <scope>NUCLEOTIDE SEQUENCE</scope>
</reference>
<reference evidence="1" key="2">
    <citation type="journal article" date="2015" name="Fish Shellfish Immunol.">
        <title>Early steps in the European eel (Anguilla anguilla)-Vibrio vulnificus interaction in the gills: Role of the RtxA13 toxin.</title>
        <authorList>
            <person name="Callol A."/>
            <person name="Pajuelo D."/>
            <person name="Ebbesson L."/>
            <person name="Teles M."/>
            <person name="MacKenzie S."/>
            <person name="Amaro C."/>
        </authorList>
    </citation>
    <scope>NUCLEOTIDE SEQUENCE</scope>
</reference>
<name>A0A0E9TRE6_ANGAN</name>